<accession>A0A1G9GN84</accession>
<evidence type="ECO:0000256" key="2">
    <source>
        <dbReference type="ARBA" id="ARBA00022692"/>
    </source>
</evidence>
<dbReference type="PANTHER" id="PTHR36460:SF1">
    <property type="entry name" value="UPF0132 DOMAIN PROTEIN (AFU_ORTHOLOGUE AFUA_3G10255)"/>
    <property type="match status" value="1"/>
</dbReference>
<keyword evidence="4 5" id="KW-0472">Membrane</keyword>
<dbReference type="Proteomes" id="UP000198882">
    <property type="component" value="Unassembled WGS sequence"/>
</dbReference>
<dbReference type="GO" id="GO:0016020">
    <property type="term" value="C:membrane"/>
    <property type="evidence" value="ECO:0007669"/>
    <property type="project" value="UniProtKB-SubCell"/>
</dbReference>
<dbReference type="AlphaFoldDB" id="A0A1G9GN84"/>
<keyword evidence="2 5" id="KW-0812">Transmembrane</keyword>
<dbReference type="Pfam" id="PF09685">
    <property type="entry name" value="MamF_MmsF"/>
    <property type="match status" value="1"/>
</dbReference>
<evidence type="ECO:0000256" key="3">
    <source>
        <dbReference type="ARBA" id="ARBA00022989"/>
    </source>
</evidence>
<evidence type="ECO:0000256" key="1">
    <source>
        <dbReference type="ARBA" id="ARBA00004141"/>
    </source>
</evidence>
<reference evidence="7" key="1">
    <citation type="submission" date="2016-10" db="EMBL/GenBank/DDBJ databases">
        <authorList>
            <person name="Varghese N."/>
            <person name="Submissions S."/>
        </authorList>
    </citation>
    <scope>NUCLEOTIDE SEQUENCE [LARGE SCALE GENOMIC DNA]</scope>
    <source>
        <strain evidence="7">B4,CECT 8067,JCM 17497</strain>
    </source>
</reference>
<comment type="subcellular location">
    <subcellularLocation>
        <location evidence="1">Membrane</location>
        <topology evidence="1">Multi-pass membrane protein</topology>
    </subcellularLocation>
</comment>
<evidence type="ECO:0000256" key="5">
    <source>
        <dbReference type="SAM" id="Phobius"/>
    </source>
</evidence>
<keyword evidence="7" id="KW-1185">Reference proteome</keyword>
<dbReference type="InterPro" id="IPR019109">
    <property type="entry name" value="MamF_MmsF"/>
</dbReference>
<dbReference type="RefSeq" id="WP_090312144.1">
    <property type="nucleotide sequence ID" value="NZ_FNFE01000009.1"/>
</dbReference>
<protein>
    <submittedName>
        <fullName evidence="6">Uncharacterized membrane protein</fullName>
    </submittedName>
</protein>
<evidence type="ECO:0000313" key="7">
    <source>
        <dbReference type="Proteomes" id="UP000198882"/>
    </source>
</evidence>
<keyword evidence="3 5" id="KW-1133">Transmembrane helix</keyword>
<feature type="transmembrane region" description="Helical" evidence="5">
    <location>
        <begin position="90"/>
        <end position="117"/>
    </location>
</feature>
<dbReference type="STRING" id="1095776.SAMN04515672_4568"/>
<sequence length="140" mass="15362">MKSTETELAAGRTDTDRVETEPIVGGLDENVAGALTYLFAPFTGLVLYLLEENNKFVRFHALQSMIVFGGLFAAVVALMIFQTILVQISFVGWIFAIVVSLVSLLLAPVIFVLWLFLIVKAYKGDRYGLPIVGGVAEEYV</sequence>
<evidence type="ECO:0000313" key="6">
    <source>
        <dbReference type="EMBL" id="SDL01955.1"/>
    </source>
</evidence>
<evidence type="ECO:0000256" key="4">
    <source>
        <dbReference type="ARBA" id="ARBA00023136"/>
    </source>
</evidence>
<proteinExistence type="predicted"/>
<organism evidence="6 7">
    <name type="scientific">Natronorubrum texcoconense</name>
    <dbReference type="NCBI Taxonomy" id="1095776"/>
    <lineage>
        <taxon>Archaea</taxon>
        <taxon>Methanobacteriati</taxon>
        <taxon>Methanobacteriota</taxon>
        <taxon>Stenosarchaea group</taxon>
        <taxon>Halobacteria</taxon>
        <taxon>Halobacteriales</taxon>
        <taxon>Natrialbaceae</taxon>
        <taxon>Natronorubrum</taxon>
    </lineage>
</organism>
<dbReference type="EMBL" id="FNFE01000009">
    <property type="protein sequence ID" value="SDL01955.1"/>
    <property type="molecule type" value="Genomic_DNA"/>
</dbReference>
<dbReference type="PANTHER" id="PTHR36460">
    <property type="entry name" value="UPF0132 DOMAIN PROTEIN (AFU_ORTHOLOGUE AFUA_3G10255)"/>
    <property type="match status" value="1"/>
</dbReference>
<gene>
    <name evidence="6" type="ORF">SAMN04515672_4568</name>
</gene>
<dbReference type="OrthoDB" id="329551at2157"/>
<name>A0A1G9GN84_9EURY</name>
<feature type="transmembrane region" description="Helical" evidence="5">
    <location>
        <begin position="62"/>
        <end position="84"/>
    </location>
</feature>
<feature type="transmembrane region" description="Helical" evidence="5">
    <location>
        <begin position="31"/>
        <end position="50"/>
    </location>
</feature>